<dbReference type="EMBL" id="BTGU01000131">
    <property type="protein sequence ID" value="GMN62543.1"/>
    <property type="molecule type" value="Genomic_DNA"/>
</dbReference>
<dbReference type="Proteomes" id="UP001187192">
    <property type="component" value="Unassembled WGS sequence"/>
</dbReference>
<comment type="caution">
    <text evidence="2">The sequence shown here is derived from an EMBL/GenBank/DDBJ whole genome shotgun (WGS) entry which is preliminary data.</text>
</comment>
<gene>
    <name evidence="2" type="ORF">TIFTF001_031635</name>
</gene>
<keyword evidence="3" id="KW-1185">Reference proteome</keyword>
<feature type="region of interest" description="Disordered" evidence="1">
    <location>
        <begin position="28"/>
        <end position="54"/>
    </location>
</feature>
<dbReference type="AlphaFoldDB" id="A0AA88DVK3"/>
<feature type="region of interest" description="Disordered" evidence="1">
    <location>
        <begin position="106"/>
        <end position="125"/>
    </location>
</feature>
<organism evidence="2 3">
    <name type="scientific">Ficus carica</name>
    <name type="common">Common fig</name>
    <dbReference type="NCBI Taxonomy" id="3494"/>
    <lineage>
        <taxon>Eukaryota</taxon>
        <taxon>Viridiplantae</taxon>
        <taxon>Streptophyta</taxon>
        <taxon>Embryophyta</taxon>
        <taxon>Tracheophyta</taxon>
        <taxon>Spermatophyta</taxon>
        <taxon>Magnoliopsida</taxon>
        <taxon>eudicotyledons</taxon>
        <taxon>Gunneridae</taxon>
        <taxon>Pentapetalae</taxon>
        <taxon>rosids</taxon>
        <taxon>fabids</taxon>
        <taxon>Rosales</taxon>
        <taxon>Moraceae</taxon>
        <taxon>Ficeae</taxon>
        <taxon>Ficus</taxon>
    </lineage>
</organism>
<protein>
    <submittedName>
        <fullName evidence="2">Uncharacterized protein</fullName>
    </submittedName>
</protein>
<accession>A0AA88DVK3</accession>
<reference evidence="2" key="1">
    <citation type="submission" date="2023-07" db="EMBL/GenBank/DDBJ databases">
        <title>draft genome sequence of fig (Ficus carica).</title>
        <authorList>
            <person name="Takahashi T."/>
            <person name="Nishimura K."/>
        </authorList>
    </citation>
    <scope>NUCLEOTIDE SEQUENCE</scope>
</reference>
<sequence length="164" mass="17982">MARLIKMFTSNMKEKGQGEAHMAFHVSSSPKTNVHKPDSDALKTTPPHIGTGSQDDVIIDSDIGAVADMGVKAAMEFLTVDKVIVSREDVKDENNEIPKKKRARLSRLGQRPSGSITHVGSPSKAPSKLIYALPPGLDDEPPKEILEEFREWFPKGLLKRTLPG</sequence>
<evidence type="ECO:0000313" key="2">
    <source>
        <dbReference type="EMBL" id="GMN62543.1"/>
    </source>
</evidence>
<proteinExistence type="predicted"/>
<evidence type="ECO:0000313" key="3">
    <source>
        <dbReference type="Proteomes" id="UP001187192"/>
    </source>
</evidence>
<name>A0AA88DVK3_FICCA</name>
<evidence type="ECO:0000256" key="1">
    <source>
        <dbReference type="SAM" id="MobiDB-lite"/>
    </source>
</evidence>